<gene>
    <name evidence="1" type="ORF">F53441_7650</name>
</gene>
<keyword evidence="1" id="KW-0472">Membrane</keyword>
<dbReference type="OrthoDB" id="77878at2759"/>
<keyword evidence="2" id="KW-1185">Reference proteome</keyword>
<dbReference type="SUPFAM" id="SSF53474">
    <property type="entry name" value="alpha/beta-Hydrolases"/>
    <property type="match status" value="1"/>
</dbReference>
<dbReference type="InterPro" id="IPR008547">
    <property type="entry name" value="DUF829_TMEM53"/>
</dbReference>
<dbReference type="Proteomes" id="UP000605986">
    <property type="component" value="Unassembled WGS sequence"/>
</dbReference>
<evidence type="ECO:0000313" key="2">
    <source>
        <dbReference type="Proteomes" id="UP000605986"/>
    </source>
</evidence>
<dbReference type="Pfam" id="PF05705">
    <property type="entry name" value="DUF829"/>
    <property type="match status" value="1"/>
</dbReference>
<dbReference type="AlphaFoldDB" id="A0A8H4KF19"/>
<dbReference type="PANTHER" id="PTHR12265:SF14">
    <property type="entry name" value="INDOLE-DITERPENE BIOSYNTHESIS PROTEIN PAXU"/>
    <property type="match status" value="1"/>
</dbReference>
<proteinExistence type="predicted"/>
<organism evidence="1 2">
    <name type="scientific">Fusarium austroafricanum</name>
    <dbReference type="NCBI Taxonomy" id="2364996"/>
    <lineage>
        <taxon>Eukaryota</taxon>
        <taxon>Fungi</taxon>
        <taxon>Dikarya</taxon>
        <taxon>Ascomycota</taxon>
        <taxon>Pezizomycotina</taxon>
        <taxon>Sordariomycetes</taxon>
        <taxon>Hypocreomycetidae</taxon>
        <taxon>Hypocreales</taxon>
        <taxon>Nectriaceae</taxon>
        <taxon>Fusarium</taxon>
        <taxon>Fusarium concolor species complex</taxon>
    </lineage>
</organism>
<dbReference type="PANTHER" id="PTHR12265">
    <property type="entry name" value="TRANSMEMBRANE PROTEIN 53"/>
    <property type="match status" value="1"/>
</dbReference>
<accession>A0A8H4KF19</accession>
<dbReference type="EMBL" id="JAADJG010000309">
    <property type="protein sequence ID" value="KAF4449000.1"/>
    <property type="molecule type" value="Genomic_DNA"/>
</dbReference>
<comment type="caution">
    <text evidence="1">The sequence shown here is derived from an EMBL/GenBank/DDBJ whole genome shotgun (WGS) entry which is preliminary data.</text>
</comment>
<evidence type="ECO:0000313" key="1">
    <source>
        <dbReference type="EMBL" id="KAF4449000.1"/>
    </source>
</evidence>
<sequence>MSKNIQKITFPGFTAISERIFVRGGEELNGTALNPSHPHTVVVYGWGDAPPKHVAKFTDGYRQLYPQAKQIAVLSPIYKGFFDPLSQRTEEMMPLVNEVFPKNVEQDGSVLCHILSNSGAINYSATLNAYKELYNKPMPHTLTVYDSTPGTPNLNWPNLKRWSNAMAIGAAPKLPLPFFVTRTLCGIFFCYIYLSDYLVGKESAPWFSHRIFFNEEWESKQSLRLFIYGKDDIIIPWEHVEGFIAESRKNGYPTEGELFESGHVGHMRKNPDKYWKTIQGTWDKAVQNF</sequence>
<name>A0A8H4KF19_9HYPO</name>
<reference evidence="1" key="1">
    <citation type="submission" date="2020-01" db="EMBL/GenBank/DDBJ databases">
        <title>Identification and distribution of gene clusters putatively required for synthesis of sphingolipid metabolism inhibitors in phylogenetically diverse species of the filamentous fungus Fusarium.</title>
        <authorList>
            <person name="Kim H.-S."/>
            <person name="Busman M."/>
            <person name="Brown D.W."/>
            <person name="Divon H."/>
            <person name="Uhlig S."/>
            <person name="Proctor R.H."/>
        </authorList>
    </citation>
    <scope>NUCLEOTIDE SEQUENCE</scope>
    <source>
        <strain evidence="1">NRRL 53441</strain>
    </source>
</reference>
<protein>
    <submittedName>
        <fullName evidence="1">Transmembrane protein 53-B</fullName>
    </submittedName>
</protein>
<dbReference type="InterPro" id="IPR029058">
    <property type="entry name" value="AB_hydrolase_fold"/>
</dbReference>
<keyword evidence="1" id="KW-0812">Transmembrane</keyword>